<evidence type="ECO:0000313" key="1">
    <source>
        <dbReference type="EMBL" id="EHP46374.1"/>
    </source>
</evidence>
<gene>
    <name evidence="1" type="ORF">HMPREF9449_01991</name>
</gene>
<dbReference type="AlphaFoldDB" id="H1DJB9"/>
<dbReference type="SUPFAM" id="SSF158446">
    <property type="entry name" value="IVS-encoded protein-like"/>
    <property type="match status" value="1"/>
</dbReference>
<dbReference type="RefSeq" id="WP_009137138.1">
    <property type="nucleotide sequence ID" value="NZ_JH594596.1"/>
</dbReference>
<dbReference type="NCBIfam" id="TIGR02436">
    <property type="entry name" value="four helix bundle protein"/>
    <property type="match status" value="1"/>
</dbReference>
<keyword evidence="2" id="KW-1185">Reference proteome</keyword>
<dbReference type="STRING" id="742817.HMPREF9449_01991"/>
<sequence>MNRKLNIGEMQMWQDAENLVEEIYRQISDAGSYSFNRHFRRIVLAILGNLTESGHATSQPQYCAFLSAAESACNEIRHMLRTARYYRYLPNSVSDKLEEECRELALRIQGVIRNTESCFPVPAEKVKARKKRPKKNNNF</sequence>
<dbReference type="EMBL" id="ADMC01000025">
    <property type="protein sequence ID" value="EHP46374.1"/>
    <property type="molecule type" value="Genomic_DNA"/>
</dbReference>
<dbReference type="GeneID" id="98069548"/>
<comment type="caution">
    <text evidence="1">The sequence shown here is derived from an EMBL/GenBank/DDBJ whole genome shotgun (WGS) entry which is preliminary data.</text>
</comment>
<dbReference type="Proteomes" id="UP000004892">
    <property type="component" value="Unassembled WGS sequence"/>
</dbReference>
<dbReference type="Pfam" id="PF05635">
    <property type="entry name" value="23S_rRNA_IVP"/>
    <property type="match status" value="1"/>
</dbReference>
<dbReference type="Gene3D" id="1.20.1440.60">
    <property type="entry name" value="23S rRNA-intervening sequence"/>
    <property type="match status" value="1"/>
</dbReference>
<dbReference type="PATRIC" id="fig|742817.3.peg.2122"/>
<proteinExistence type="predicted"/>
<protein>
    <recommendedName>
        <fullName evidence="3">Four helix bundle protein</fullName>
    </recommendedName>
</protein>
<dbReference type="HOGENOM" id="CLU_1843081_0_0_10"/>
<dbReference type="InterPro" id="IPR036583">
    <property type="entry name" value="23S_rRNA_IVS_sf"/>
</dbReference>
<reference evidence="1 2" key="1">
    <citation type="submission" date="2012-01" db="EMBL/GenBank/DDBJ databases">
        <title>The Genome Sequence of Odoribacter laneus YIT 12061.</title>
        <authorList>
            <consortium name="The Broad Institute Genome Sequencing Platform"/>
            <person name="Earl A."/>
            <person name="Ward D."/>
            <person name="Feldgarden M."/>
            <person name="Gevers D."/>
            <person name="Morotomi M."/>
            <person name="Young S.K."/>
            <person name="Zeng Q."/>
            <person name="Gargeya S."/>
            <person name="Fitzgerald M."/>
            <person name="Haas B."/>
            <person name="Abouelleil A."/>
            <person name="Alvarado L."/>
            <person name="Arachchi H.M."/>
            <person name="Berlin A."/>
            <person name="Chapman S.B."/>
            <person name="Gearin G."/>
            <person name="Goldberg J."/>
            <person name="Griggs A."/>
            <person name="Gujja S."/>
            <person name="Hansen M."/>
            <person name="Heiman D."/>
            <person name="Howarth C."/>
            <person name="Larimer J."/>
            <person name="Lui A."/>
            <person name="MacDonald P.J.P."/>
            <person name="McCowen C."/>
            <person name="Montmayeur A."/>
            <person name="Murphy C."/>
            <person name="Neiman D."/>
            <person name="Pearson M."/>
            <person name="Priest M."/>
            <person name="Roberts A."/>
            <person name="Saif S."/>
            <person name="Shea T."/>
            <person name="Sisk P."/>
            <person name="Stolte C."/>
            <person name="Sykes S."/>
            <person name="Wortman J."/>
            <person name="Nusbaum C."/>
            <person name="Birren B."/>
        </authorList>
    </citation>
    <scope>NUCLEOTIDE SEQUENCE [LARGE SCALE GENOMIC DNA]</scope>
    <source>
        <strain evidence="1 2">YIT 12061</strain>
    </source>
</reference>
<dbReference type="InterPro" id="IPR012657">
    <property type="entry name" value="23S_rRNA-intervening_sequence"/>
</dbReference>
<evidence type="ECO:0008006" key="3">
    <source>
        <dbReference type="Google" id="ProtNLM"/>
    </source>
</evidence>
<evidence type="ECO:0000313" key="2">
    <source>
        <dbReference type="Proteomes" id="UP000004892"/>
    </source>
</evidence>
<accession>H1DJB9</accession>
<name>H1DJB9_9BACT</name>
<organism evidence="1 2">
    <name type="scientific">Odoribacter laneus YIT 12061</name>
    <dbReference type="NCBI Taxonomy" id="742817"/>
    <lineage>
        <taxon>Bacteria</taxon>
        <taxon>Pseudomonadati</taxon>
        <taxon>Bacteroidota</taxon>
        <taxon>Bacteroidia</taxon>
        <taxon>Bacteroidales</taxon>
        <taxon>Odoribacteraceae</taxon>
        <taxon>Odoribacter</taxon>
    </lineage>
</organism>